<dbReference type="EMBL" id="NSDI01000008">
    <property type="protein sequence ID" value="RIY35917.1"/>
    <property type="molecule type" value="Genomic_DNA"/>
</dbReference>
<gene>
    <name evidence="3" type="ORF">CKY20_08625</name>
</gene>
<dbReference type="CDD" id="cd03820">
    <property type="entry name" value="GT4_AmsD-like"/>
    <property type="match status" value="1"/>
</dbReference>
<dbReference type="Proteomes" id="UP000265497">
    <property type="component" value="Unassembled WGS sequence"/>
</dbReference>
<feature type="domain" description="Glycosyl transferase family 1" evidence="1">
    <location>
        <begin position="178"/>
        <end position="339"/>
    </location>
</feature>
<evidence type="ECO:0000313" key="3">
    <source>
        <dbReference type="EMBL" id="RIY35917.1"/>
    </source>
</evidence>
<reference evidence="3 4" key="1">
    <citation type="submission" date="2017-08" db="EMBL/GenBank/DDBJ databases">
        <title>Capnocytophaga canis 17-158 assembly.</title>
        <authorList>
            <person name="Gulvik C.A."/>
        </authorList>
    </citation>
    <scope>NUCLEOTIDE SEQUENCE [LARGE SCALE GENOMIC DNA]</scope>
    <source>
        <strain evidence="3 4">17-158</strain>
    </source>
</reference>
<dbReference type="Gene3D" id="3.40.50.2000">
    <property type="entry name" value="Glycogen Phosphorylase B"/>
    <property type="match status" value="2"/>
</dbReference>
<organism evidence="3 4">
    <name type="scientific">Capnocytophaga canis</name>
    <dbReference type="NCBI Taxonomy" id="1848903"/>
    <lineage>
        <taxon>Bacteria</taxon>
        <taxon>Pseudomonadati</taxon>
        <taxon>Bacteroidota</taxon>
        <taxon>Flavobacteriia</taxon>
        <taxon>Flavobacteriales</taxon>
        <taxon>Flavobacteriaceae</taxon>
        <taxon>Capnocytophaga</taxon>
    </lineage>
</organism>
<evidence type="ECO:0000313" key="4">
    <source>
        <dbReference type="Proteomes" id="UP000265497"/>
    </source>
</evidence>
<proteinExistence type="predicted"/>
<evidence type="ECO:0008006" key="5">
    <source>
        <dbReference type="Google" id="ProtNLM"/>
    </source>
</evidence>
<evidence type="ECO:0000259" key="1">
    <source>
        <dbReference type="Pfam" id="PF00534"/>
    </source>
</evidence>
<feature type="domain" description="Glycosyltransferase subfamily 4-like N-terminal" evidence="2">
    <location>
        <begin position="18"/>
        <end position="175"/>
    </location>
</feature>
<dbReference type="RefSeq" id="WP_095893472.1">
    <property type="nucleotide sequence ID" value="NZ_JBJGWB010000008.1"/>
</dbReference>
<dbReference type="InterPro" id="IPR001296">
    <property type="entry name" value="Glyco_trans_1"/>
</dbReference>
<dbReference type="GO" id="GO:0016757">
    <property type="term" value="F:glycosyltransferase activity"/>
    <property type="evidence" value="ECO:0007669"/>
    <property type="project" value="InterPro"/>
</dbReference>
<dbReference type="PANTHER" id="PTHR12526">
    <property type="entry name" value="GLYCOSYLTRANSFERASE"/>
    <property type="match status" value="1"/>
</dbReference>
<dbReference type="AlphaFoldDB" id="A0A3A1YIS3"/>
<comment type="caution">
    <text evidence="3">The sequence shown here is derived from an EMBL/GenBank/DDBJ whole genome shotgun (WGS) entry which is preliminary data.</text>
</comment>
<accession>A0A3A1YIS3</accession>
<name>A0A3A1YIS3_9FLAO</name>
<dbReference type="InterPro" id="IPR028098">
    <property type="entry name" value="Glyco_trans_4-like_N"/>
</dbReference>
<evidence type="ECO:0000259" key="2">
    <source>
        <dbReference type="Pfam" id="PF13439"/>
    </source>
</evidence>
<sequence>MKEKIRICLVTSLFTGKGGTERALINLANNLSRHYGVVDVISLFTNSEAIPQYHIFPEVNVKHLNLKERNLLHRTWKMFKTLRIHIKNYDFAIGQVPFINLSLGFYKFLNLNKKTKVLAIEHTSYFAVGKTSRYLSFWLYRYLDKVICLTKKNEKEFNKKGIIKTCVIPNAVPMEYEKKTQGAVRENIILSVGRLSHEKNFVYLINTLQNVLKNNPSWKLVIVGDKGNDSDNIYQTIHKLELNEQVLISPFTTDIISKYLSASIYVLVSKYEGFPMVLVEAKYFGLPIVAHNCNTGPSEIINNEIDGLLTPYMDSEAFALAVEYLILNQDIRYKMSQQTLQSIKEFSSREILSKWQNIFNNLK</sequence>
<dbReference type="PANTHER" id="PTHR12526:SF630">
    <property type="entry name" value="GLYCOSYLTRANSFERASE"/>
    <property type="match status" value="1"/>
</dbReference>
<dbReference type="Pfam" id="PF00534">
    <property type="entry name" value="Glycos_transf_1"/>
    <property type="match status" value="1"/>
</dbReference>
<dbReference type="SUPFAM" id="SSF53756">
    <property type="entry name" value="UDP-Glycosyltransferase/glycogen phosphorylase"/>
    <property type="match status" value="1"/>
</dbReference>
<protein>
    <recommendedName>
        <fullName evidence="5">Glycosyltransferase family 4 protein</fullName>
    </recommendedName>
</protein>
<dbReference type="Pfam" id="PF13439">
    <property type="entry name" value="Glyco_transf_4"/>
    <property type="match status" value="1"/>
</dbReference>